<protein>
    <submittedName>
        <fullName evidence="1">Uncharacterized protein</fullName>
    </submittedName>
</protein>
<evidence type="ECO:0000313" key="2">
    <source>
        <dbReference type="Proteomes" id="UP001151760"/>
    </source>
</evidence>
<sequence length="76" mass="8397">MPTNQYLDASHIIQNVLERRIALDGDDDIFDVLSFGANVSSSKEDKAIGYAQEGVRVVILQVGNEEMKDLDVVALF</sequence>
<evidence type="ECO:0000313" key="1">
    <source>
        <dbReference type="EMBL" id="GJT93517.1"/>
    </source>
</evidence>
<dbReference type="EMBL" id="BQNB010020210">
    <property type="protein sequence ID" value="GJT93517.1"/>
    <property type="molecule type" value="Genomic_DNA"/>
</dbReference>
<gene>
    <name evidence="1" type="ORF">Tco_1082362</name>
</gene>
<accession>A0ABQ5I2C4</accession>
<reference evidence="1" key="2">
    <citation type="submission" date="2022-01" db="EMBL/GenBank/DDBJ databases">
        <authorList>
            <person name="Yamashiro T."/>
            <person name="Shiraishi A."/>
            <person name="Satake H."/>
            <person name="Nakayama K."/>
        </authorList>
    </citation>
    <scope>NUCLEOTIDE SEQUENCE</scope>
</reference>
<name>A0ABQ5I2C4_9ASTR</name>
<proteinExistence type="predicted"/>
<reference evidence="1" key="1">
    <citation type="journal article" date="2022" name="Int. J. Mol. Sci.">
        <title>Draft Genome of Tanacetum Coccineum: Genomic Comparison of Closely Related Tanacetum-Family Plants.</title>
        <authorList>
            <person name="Yamashiro T."/>
            <person name="Shiraishi A."/>
            <person name="Nakayama K."/>
            <person name="Satake H."/>
        </authorList>
    </citation>
    <scope>NUCLEOTIDE SEQUENCE</scope>
</reference>
<comment type="caution">
    <text evidence="1">The sequence shown here is derived from an EMBL/GenBank/DDBJ whole genome shotgun (WGS) entry which is preliminary data.</text>
</comment>
<organism evidence="1 2">
    <name type="scientific">Tanacetum coccineum</name>
    <dbReference type="NCBI Taxonomy" id="301880"/>
    <lineage>
        <taxon>Eukaryota</taxon>
        <taxon>Viridiplantae</taxon>
        <taxon>Streptophyta</taxon>
        <taxon>Embryophyta</taxon>
        <taxon>Tracheophyta</taxon>
        <taxon>Spermatophyta</taxon>
        <taxon>Magnoliopsida</taxon>
        <taxon>eudicotyledons</taxon>
        <taxon>Gunneridae</taxon>
        <taxon>Pentapetalae</taxon>
        <taxon>asterids</taxon>
        <taxon>campanulids</taxon>
        <taxon>Asterales</taxon>
        <taxon>Asteraceae</taxon>
        <taxon>Asteroideae</taxon>
        <taxon>Anthemideae</taxon>
        <taxon>Anthemidinae</taxon>
        <taxon>Tanacetum</taxon>
    </lineage>
</organism>
<dbReference type="Proteomes" id="UP001151760">
    <property type="component" value="Unassembled WGS sequence"/>
</dbReference>
<keyword evidence="2" id="KW-1185">Reference proteome</keyword>